<gene>
    <name evidence="1" type="ORF">Ddye_023518</name>
</gene>
<dbReference type="PANTHER" id="PTHR33710:SF77">
    <property type="entry name" value="DNASE I-LIKE SUPERFAMILY PROTEIN"/>
    <property type="match status" value="1"/>
</dbReference>
<organism evidence="1 2">
    <name type="scientific">Dipteronia dyeriana</name>
    <dbReference type="NCBI Taxonomy" id="168575"/>
    <lineage>
        <taxon>Eukaryota</taxon>
        <taxon>Viridiplantae</taxon>
        <taxon>Streptophyta</taxon>
        <taxon>Embryophyta</taxon>
        <taxon>Tracheophyta</taxon>
        <taxon>Spermatophyta</taxon>
        <taxon>Magnoliopsida</taxon>
        <taxon>eudicotyledons</taxon>
        <taxon>Gunneridae</taxon>
        <taxon>Pentapetalae</taxon>
        <taxon>rosids</taxon>
        <taxon>malvids</taxon>
        <taxon>Sapindales</taxon>
        <taxon>Sapindaceae</taxon>
        <taxon>Hippocastanoideae</taxon>
        <taxon>Acereae</taxon>
        <taxon>Dipteronia</taxon>
    </lineage>
</organism>
<reference evidence="1" key="1">
    <citation type="journal article" date="2023" name="Plant J.">
        <title>Genome sequences and population genomics provide insights into the demographic history, inbreeding, and mutation load of two 'living fossil' tree species of Dipteronia.</title>
        <authorList>
            <person name="Feng Y."/>
            <person name="Comes H.P."/>
            <person name="Chen J."/>
            <person name="Zhu S."/>
            <person name="Lu R."/>
            <person name="Zhang X."/>
            <person name="Li P."/>
            <person name="Qiu J."/>
            <person name="Olsen K.M."/>
            <person name="Qiu Y."/>
        </authorList>
    </citation>
    <scope>NUCLEOTIDE SEQUENCE</scope>
    <source>
        <strain evidence="1">KIB01</strain>
    </source>
</reference>
<sequence length="254" mass="28694">MDADEVARFCVTMTLKDRECPVRKLKKDLKVARIHMLSSSLVGFCVFGLPQKSINLYDMLGDGVEYIMVLKYVRLPKFYFRCGVLGHMTRECSNGSANPDIRDTGELAFGYWLKALAPMKRVNYWESRVTSGVGSRFACGGGTSGRAPQSRLTGFYGHPEVSQCHHGWTLIHLLHEMSNLLWLCTDDFNEIICDSEKAGGTQWPRFQMEAFRETLDDCDLEDLGYSGPDFAWCNKRGGGEMVQERLDKGLCNCQ</sequence>
<dbReference type="PANTHER" id="PTHR33710">
    <property type="entry name" value="BNAC02G09200D PROTEIN"/>
    <property type="match status" value="1"/>
</dbReference>
<comment type="caution">
    <text evidence="1">The sequence shown here is derived from an EMBL/GenBank/DDBJ whole genome shotgun (WGS) entry which is preliminary data.</text>
</comment>
<dbReference type="SUPFAM" id="SSF56219">
    <property type="entry name" value="DNase I-like"/>
    <property type="match status" value="1"/>
</dbReference>
<evidence type="ECO:0008006" key="3">
    <source>
        <dbReference type="Google" id="ProtNLM"/>
    </source>
</evidence>
<proteinExistence type="predicted"/>
<name>A0AAD9TU22_9ROSI</name>
<keyword evidence="2" id="KW-1185">Reference proteome</keyword>
<evidence type="ECO:0000313" key="2">
    <source>
        <dbReference type="Proteomes" id="UP001280121"/>
    </source>
</evidence>
<dbReference type="AlphaFoldDB" id="A0AAD9TU22"/>
<dbReference type="EMBL" id="JANJYI010000007">
    <property type="protein sequence ID" value="KAK2641755.1"/>
    <property type="molecule type" value="Genomic_DNA"/>
</dbReference>
<evidence type="ECO:0000313" key="1">
    <source>
        <dbReference type="EMBL" id="KAK2641755.1"/>
    </source>
</evidence>
<protein>
    <recommendedName>
        <fullName evidence="3">CCHC-type domain-containing protein</fullName>
    </recommendedName>
</protein>
<accession>A0AAD9TU22</accession>
<dbReference type="Proteomes" id="UP001280121">
    <property type="component" value="Unassembled WGS sequence"/>
</dbReference>
<dbReference type="InterPro" id="IPR036691">
    <property type="entry name" value="Endo/exonu/phosph_ase_sf"/>
</dbReference>